<dbReference type="InterPro" id="IPR041920">
    <property type="entry name" value="ROS/MUCR_sf"/>
</dbReference>
<protein>
    <submittedName>
        <fullName evidence="2">Predicted transcriptional regulator</fullName>
    </submittedName>
</protein>
<comment type="similarity">
    <text evidence="1">Belongs to the ros/MucR family.</text>
</comment>
<keyword evidence="3" id="KW-1185">Reference proteome</keyword>
<dbReference type="STRING" id="1166073.SAMN05192530_107201"/>
<dbReference type="Gene3D" id="1.10.10.1550">
    <property type="entry name" value="ROS/MUCR transcriptional regulator protein"/>
    <property type="match status" value="1"/>
</dbReference>
<name>A0A1H0KC74_9HYPH</name>
<dbReference type="InterPro" id="IPR008807">
    <property type="entry name" value="ROS_MUCR"/>
</dbReference>
<evidence type="ECO:0000313" key="2">
    <source>
        <dbReference type="EMBL" id="SDO53456.1"/>
    </source>
</evidence>
<reference evidence="2 3" key="1">
    <citation type="submission" date="2016-10" db="EMBL/GenBank/DDBJ databases">
        <authorList>
            <person name="de Groot N.N."/>
        </authorList>
    </citation>
    <scope>NUCLEOTIDE SEQUENCE [LARGE SCALE GENOMIC DNA]</scope>
    <source>
        <strain evidence="3">L7-484,KACC 16230,DSM 25025</strain>
    </source>
</reference>
<dbReference type="AlphaFoldDB" id="A0A1H0KC74"/>
<sequence>MADNPADREVLVVETAQIVKSYVAHNHVPRDDVAGLIEAVFAALVTLDASPSAVAGPAAQEPAVPIRKSVTADYLICLEDGRSFKSLKRHLAAHYDLTPAEYRAKWGLPPDYPMIAANYAAQRSQLARDMGLGRKPKMDRDTDAG</sequence>
<gene>
    <name evidence="2" type="ORF">SAMN05192530_107201</name>
</gene>
<dbReference type="EMBL" id="FNIT01000007">
    <property type="protein sequence ID" value="SDO53456.1"/>
    <property type="molecule type" value="Genomic_DNA"/>
</dbReference>
<evidence type="ECO:0000313" key="3">
    <source>
        <dbReference type="Proteomes" id="UP000198793"/>
    </source>
</evidence>
<proteinExistence type="inferred from homology"/>
<evidence type="ECO:0000256" key="1">
    <source>
        <dbReference type="ARBA" id="ARBA00007031"/>
    </source>
</evidence>
<dbReference type="Proteomes" id="UP000198793">
    <property type="component" value="Unassembled WGS sequence"/>
</dbReference>
<dbReference type="GO" id="GO:0003677">
    <property type="term" value="F:DNA binding"/>
    <property type="evidence" value="ECO:0007669"/>
    <property type="project" value="InterPro"/>
</dbReference>
<dbReference type="GO" id="GO:0006355">
    <property type="term" value="P:regulation of DNA-templated transcription"/>
    <property type="evidence" value="ECO:0007669"/>
    <property type="project" value="InterPro"/>
</dbReference>
<dbReference type="Pfam" id="PF05443">
    <property type="entry name" value="ROS_MUCR"/>
    <property type="match status" value="1"/>
</dbReference>
<accession>A0A1H0KC74</accession>
<organism evidence="2 3">
    <name type="scientific">Aureimonas jatrophae</name>
    <dbReference type="NCBI Taxonomy" id="1166073"/>
    <lineage>
        <taxon>Bacteria</taxon>
        <taxon>Pseudomonadati</taxon>
        <taxon>Pseudomonadota</taxon>
        <taxon>Alphaproteobacteria</taxon>
        <taxon>Hyphomicrobiales</taxon>
        <taxon>Aurantimonadaceae</taxon>
        <taxon>Aureimonas</taxon>
    </lineage>
</organism>
<dbReference type="GO" id="GO:0008270">
    <property type="term" value="F:zinc ion binding"/>
    <property type="evidence" value="ECO:0007669"/>
    <property type="project" value="InterPro"/>
</dbReference>